<evidence type="ECO:0000313" key="2">
    <source>
        <dbReference type="EMBL" id="CAI28406.1"/>
    </source>
</evidence>
<organism evidence="2">
    <name type="scientific">Citrus sinensis</name>
    <name type="common">Sweet orange</name>
    <name type="synonym">Citrus aurantium var. sinensis</name>
    <dbReference type="NCBI Taxonomy" id="2711"/>
    <lineage>
        <taxon>Eukaryota</taxon>
        <taxon>Viridiplantae</taxon>
        <taxon>Streptophyta</taxon>
        <taxon>Embryophyta</taxon>
        <taxon>Tracheophyta</taxon>
        <taxon>Spermatophyta</taxon>
        <taxon>Magnoliopsida</taxon>
        <taxon>eudicotyledons</taxon>
        <taxon>Gunneridae</taxon>
        <taxon>Pentapetalae</taxon>
        <taxon>rosids</taxon>
        <taxon>malvids</taxon>
        <taxon>Sapindales</taxon>
        <taxon>Rutaceae</taxon>
        <taxon>Aurantioideae</taxon>
        <taxon>Citrus</taxon>
    </lineage>
</organism>
<name>Q5TIK3_CITSI</name>
<dbReference type="AlphaFoldDB" id="Q5TIK3"/>
<dbReference type="EMBL" id="AJ866184">
    <property type="protein sequence ID" value="CAI28406.1"/>
    <property type="molecule type" value="mRNA"/>
</dbReference>
<proteinExistence type="evidence at transcript level"/>
<evidence type="ECO:0000256" key="1">
    <source>
        <dbReference type="SAM" id="MobiDB-lite"/>
    </source>
</evidence>
<protein>
    <submittedName>
        <fullName evidence="2">Uncharacterized protein</fullName>
    </submittedName>
</protein>
<sequence length="97" mass="10993">MSSHAPLYVKAEQCQIDELPPCTKMSGSARFAKDVPEQADPSTRCVVTEYKEQDNIVGKIHRTTHYVDGRVRRQRENDVRRQTSHTIAPAALISTNR</sequence>
<accession>Q5TIK3</accession>
<reference evidence="2" key="1">
    <citation type="submission" date="2004-11" db="EMBL/GenBank/DDBJ databases">
        <title>Analysis of differentially expressed fragments in Citrus sinensis.</title>
        <authorList>
            <person name="Martelli G."/>
            <person name="Saluzzi D."/>
            <person name="Milella L."/>
            <person name="Lapelosa M."/>
            <person name="Greco I."/>
        </authorList>
    </citation>
    <scope>NUCLEOTIDE SEQUENCE</scope>
</reference>
<feature type="region of interest" description="Disordered" evidence="1">
    <location>
        <begin position="71"/>
        <end position="97"/>
    </location>
</feature>
<feature type="compositionally biased region" description="Basic and acidic residues" evidence="1">
    <location>
        <begin position="71"/>
        <end position="81"/>
    </location>
</feature>